<accession>A0A511YRR4</accession>
<comment type="caution">
    <text evidence="1">The sequence shown here is derived from an EMBL/GenBank/DDBJ whole genome shotgun (WGS) entry which is preliminary data.</text>
</comment>
<dbReference type="AlphaFoldDB" id="A0A511YRR4"/>
<dbReference type="EMBL" id="BJYJ01000035">
    <property type="protein sequence ID" value="GEN77883.1"/>
    <property type="molecule type" value="Genomic_DNA"/>
</dbReference>
<name>A0A511YRR4_9FLAO</name>
<reference evidence="1 2" key="1">
    <citation type="submission" date="2019-07" db="EMBL/GenBank/DDBJ databases">
        <title>Whole genome shotgun sequence of Chryseobacterium hagamense NBRC 105253.</title>
        <authorList>
            <person name="Hosoyama A."/>
            <person name="Uohara A."/>
            <person name="Ohji S."/>
            <person name="Ichikawa N."/>
        </authorList>
    </citation>
    <scope>NUCLEOTIDE SEQUENCE [LARGE SCALE GENOMIC DNA]</scope>
    <source>
        <strain evidence="1 2">NBRC 105253</strain>
    </source>
</reference>
<keyword evidence="2" id="KW-1185">Reference proteome</keyword>
<protein>
    <submittedName>
        <fullName evidence="1">Uncharacterized protein</fullName>
    </submittedName>
</protein>
<sequence length="137" mass="16236">MFDEHRNEVGRIVDASKIFSLRHYIIYNARSYDIRNVGFMKNDVELFNARGVIYFTDLAKERIIKSGEKVRIYNFALRKTNQLYEKGRLLIEIREEKKWFKDPVFHIEADESTHDLLVLTFLYYSTKEFNGIGGDGD</sequence>
<evidence type="ECO:0000313" key="2">
    <source>
        <dbReference type="Proteomes" id="UP000321863"/>
    </source>
</evidence>
<evidence type="ECO:0000313" key="1">
    <source>
        <dbReference type="EMBL" id="GEN77883.1"/>
    </source>
</evidence>
<organism evidence="1 2">
    <name type="scientific">Chryseobacterium hagamense</name>
    <dbReference type="NCBI Taxonomy" id="395935"/>
    <lineage>
        <taxon>Bacteria</taxon>
        <taxon>Pseudomonadati</taxon>
        <taxon>Bacteroidota</taxon>
        <taxon>Flavobacteriia</taxon>
        <taxon>Flavobacteriales</taxon>
        <taxon>Weeksellaceae</taxon>
        <taxon>Chryseobacterium group</taxon>
        <taxon>Chryseobacterium</taxon>
    </lineage>
</organism>
<proteinExistence type="predicted"/>
<dbReference type="Proteomes" id="UP000321863">
    <property type="component" value="Unassembled WGS sequence"/>
</dbReference>
<gene>
    <name evidence="1" type="ORF">CHA01nite_36230</name>
</gene>